<keyword evidence="3" id="KW-1185">Reference proteome</keyword>
<evidence type="ECO:0008006" key="4">
    <source>
        <dbReference type="Google" id="ProtNLM"/>
    </source>
</evidence>
<dbReference type="PROSITE" id="PS51257">
    <property type="entry name" value="PROKAR_LIPOPROTEIN"/>
    <property type="match status" value="1"/>
</dbReference>
<feature type="signal peptide" evidence="1">
    <location>
        <begin position="1"/>
        <end position="19"/>
    </location>
</feature>
<dbReference type="AlphaFoldDB" id="A0A840UW27"/>
<gene>
    <name evidence="2" type="ORF">HNR46_000601</name>
</gene>
<accession>A0A840UW27</accession>
<sequence>MRLLLWLFLWVFAACSHTAISPLSDPQGNLVVLEVPKARPGKEPDSKVLEKVFSDLAKPFETRAWPLQHFQEFDLSSDHAEVLVAGPMGDLETLSGRSFVGILPLVALRSNQSAESTENALRSVAAEIHRQALRSGLRSVRVDDLKEEKKPKA</sequence>
<proteinExistence type="predicted"/>
<dbReference type="RefSeq" id="WP_184015618.1">
    <property type="nucleotide sequence ID" value="NZ_JACHFD010000002.1"/>
</dbReference>
<dbReference type="EMBL" id="JACHFD010000002">
    <property type="protein sequence ID" value="MBB5350377.1"/>
    <property type="molecule type" value="Genomic_DNA"/>
</dbReference>
<dbReference type="Proteomes" id="UP000557717">
    <property type="component" value="Unassembled WGS sequence"/>
</dbReference>
<keyword evidence="1" id="KW-0732">Signal</keyword>
<name>A0A840UW27_9BACT</name>
<evidence type="ECO:0000313" key="2">
    <source>
        <dbReference type="EMBL" id="MBB5350377.1"/>
    </source>
</evidence>
<feature type="chain" id="PRO_5032817407" description="Lipoprotein" evidence="1">
    <location>
        <begin position="20"/>
        <end position="153"/>
    </location>
</feature>
<comment type="caution">
    <text evidence="2">The sequence shown here is derived from an EMBL/GenBank/DDBJ whole genome shotgun (WGS) entry which is preliminary data.</text>
</comment>
<protein>
    <recommendedName>
        <fullName evidence="4">Lipoprotein</fullName>
    </recommendedName>
</protein>
<evidence type="ECO:0000313" key="3">
    <source>
        <dbReference type="Proteomes" id="UP000557717"/>
    </source>
</evidence>
<evidence type="ECO:0000256" key="1">
    <source>
        <dbReference type="SAM" id="SignalP"/>
    </source>
</evidence>
<reference evidence="2 3" key="1">
    <citation type="submission" date="2020-08" db="EMBL/GenBank/DDBJ databases">
        <title>Genomic Encyclopedia of Type Strains, Phase IV (KMG-IV): sequencing the most valuable type-strain genomes for metagenomic binning, comparative biology and taxonomic classification.</title>
        <authorList>
            <person name="Goeker M."/>
        </authorList>
    </citation>
    <scope>NUCLEOTIDE SEQUENCE [LARGE SCALE GENOMIC DNA]</scope>
    <source>
        <strain evidence="2 3">YC6886</strain>
    </source>
</reference>
<organism evidence="2 3">
    <name type="scientific">Haloferula luteola</name>
    <dbReference type="NCBI Taxonomy" id="595692"/>
    <lineage>
        <taxon>Bacteria</taxon>
        <taxon>Pseudomonadati</taxon>
        <taxon>Verrucomicrobiota</taxon>
        <taxon>Verrucomicrobiia</taxon>
        <taxon>Verrucomicrobiales</taxon>
        <taxon>Verrucomicrobiaceae</taxon>
        <taxon>Haloferula</taxon>
    </lineage>
</organism>